<feature type="region of interest" description="Disordered" evidence="2">
    <location>
        <begin position="31"/>
        <end position="101"/>
    </location>
</feature>
<dbReference type="GO" id="GO:0003676">
    <property type="term" value="F:nucleic acid binding"/>
    <property type="evidence" value="ECO:0007669"/>
    <property type="project" value="InterPro"/>
</dbReference>
<dbReference type="InterPro" id="IPR041588">
    <property type="entry name" value="Integrase_H2C2"/>
</dbReference>
<evidence type="ECO:0000256" key="1">
    <source>
        <dbReference type="ARBA" id="ARBA00039658"/>
    </source>
</evidence>
<keyword evidence="5" id="KW-1185">Reference proteome</keyword>
<organism evidence="4 5">
    <name type="scientific">Larimichthys crocea</name>
    <name type="common">Large yellow croaker</name>
    <name type="synonym">Pseudosciaena crocea</name>
    <dbReference type="NCBI Taxonomy" id="215358"/>
    <lineage>
        <taxon>Eukaryota</taxon>
        <taxon>Metazoa</taxon>
        <taxon>Chordata</taxon>
        <taxon>Craniata</taxon>
        <taxon>Vertebrata</taxon>
        <taxon>Euteleostomi</taxon>
        <taxon>Actinopterygii</taxon>
        <taxon>Neopterygii</taxon>
        <taxon>Teleostei</taxon>
        <taxon>Neoteleostei</taxon>
        <taxon>Acanthomorphata</taxon>
        <taxon>Eupercaria</taxon>
        <taxon>Sciaenidae</taxon>
        <taxon>Larimichthys</taxon>
    </lineage>
</organism>
<dbReference type="Pfam" id="PF17921">
    <property type="entry name" value="Integrase_H2C2"/>
    <property type="match status" value="1"/>
</dbReference>
<dbReference type="SUPFAM" id="SSF53098">
    <property type="entry name" value="Ribonuclease H-like"/>
    <property type="match status" value="1"/>
</dbReference>
<dbReference type="Proteomes" id="UP000424527">
    <property type="component" value="Unassembled WGS sequence"/>
</dbReference>
<dbReference type="FunFam" id="3.30.420.10:FF:000269">
    <property type="entry name" value="Uncharacterized protein"/>
    <property type="match status" value="1"/>
</dbReference>
<feature type="compositionally biased region" description="Polar residues" evidence="2">
    <location>
        <begin position="31"/>
        <end position="59"/>
    </location>
</feature>
<dbReference type="FunFam" id="1.10.340.70:FF:000001">
    <property type="entry name" value="Retrovirus-related Pol polyprotein from transposon gypsy-like Protein"/>
    <property type="match status" value="1"/>
</dbReference>
<proteinExistence type="predicted"/>
<evidence type="ECO:0000259" key="3">
    <source>
        <dbReference type="PROSITE" id="PS50994"/>
    </source>
</evidence>
<comment type="caution">
    <text evidence="4">The sequence shown here is derived from an EMBL/GenBank/DDBJ whole genome shotgun (WGS) entry which is preliminary data.</text>
</comment>
<dbReference type="AlphaFoldDB" id="A0A6G0IJY8"/>
<protein>
    <recommendedName>
        <fullName evidence="1">Gypsy retrotransposon integrase-like protein 1</fullName>
    </recommendedName>
</protein>
<accession>A0A6G0IJY8</accession>
<dbReference type="EMBL" id="REGW02000009">
    <property type="protein sequence ID" value="KAE8291526.1"/>
    <property type="molecule type" value="Genomic_DNA"/>
</dbReference>
<dbReference type="InterPro" id="IPR012337">
    <property type="entry name" value="RNaseH-like_sf"/>
</dbReference>
<gene>
    <name evidence="4" type="ORF">D5F01_LYC08877</name>
</gene>
<evidence type="ECO:0000313" key="5">
    <source>
        <dbReference type="Proteomes" id="UP000424527"/>
    </source>
</evidence>
<feature type="compositionally biased region" description="Polar residues" evidence="2">
    <location>
        <begin position="68"/>
        <end position="86"/>
    </location>
</feature>
<dbReference type="PROSITE" id="PS50994">
    <property type="entry name" value="INTEGRASE"/>
    <property type="match status" value="1"/>
</dbReference>
<dbReference type="Gene3D" id="3.30.420.10">
    <property type="entry name" value="Ribonuclease H-like superfamily/Ribonuclease H"/>
    <property type="match status" value="1"/>
</dbReference>
<dbReference type="Gene3D" id="1.10.340.70">
    <property type="match status" value="1"/>
</dbReference>
<feature type="region of interest" description="Disordered" evidence="2">
    <location>
        <begin position="631"/>
        <end position="674"/>
    </location>
</feature>
<evidence type="ECO:0000313" key="4">
    <source>
        <dbReference type="EMBL" id="KAE8291526.1"/>
    </source>
</evidence>
<feature type="compositionally biased region" description="Basic residues" evidence="2">
    <location>
        <begin position="646"/>
        <end position="655"/>
    </location>
</feature>
<dbReference type="InterPro" id="IPR036397">
    <property type="entry name" value="RNaseH_sf"/>
</dbReference>
<evidence type="ECO:0000256" key="2">
    <source>
        <dbReference type="SAM" id="MobiDB-lite"/>
    </source>
</evidence>
<dbReference type="GO" id="GO:0015074">
    <property type="term" value="P:DNA integration"/>
    <property type="evidence" value="ECO:0007669"/>
    <property type="project" value="InterPro"/>
</dbReference>
<sequence length="692" mass="79199">MSSAKLDATGQRWVSRLAAFDFDVQYRRGQSNANADALSRMSNQEVSEVLQTCTQQVRSSEPRRGVGQPTQDPVNPTAQSTSASEEPQSEPPRPNEPYRDVGVESLPAMTKQEIRAGQKEDPVIGPVLHYRSLNQKPNRSERISGGGQVCLLLKEWRRLVIRDGIMYRRIRDCQRGVVEQLVLPEKLRESVKTALHNDSGHLGFERTVQMIRERFHWPQMFQEIKDWCEQCERCCLRKTPTAGVRAPLVSIHSNSPMELVCVDFLTLEKSKGGIENVLIVTDHLSRYAQAYPTKDQKANTVARVLWRNFFCRFGFPAKLHADQGRNFESAVVKELCKCTGITKTHTTPYHPQGNGTTERFNRTLMNMLGTLEPHLKPRWHEYVDAMTHAYNCTRHDSTGYTLYYLMFGRHPRLPVDLIFGLQSTNEPCEYSEYVQTLHDCLSQAYAQANQASHQAKEQQKKYYDHRAKSQVFNPGDRVLVKVCHVEGRQKLGDKWEPRPYIVVKKQPNIPVYVVRSENGNTERVVHRNLLTQCMFLPVGQIGEMTEGEMEPDTEENMEMEDTEDIEEQASEVTIQGDESDTVEDLTVDNIEDNAEKCLPETRDEQIEHTGMEKVDVETGQVSEGVEKHVIARGANPPPMPSVLRRSSQRSRRPPKKLSYESRAVESEDDRQKVERGWKLWQRAKARRAAGHM</sequence>
<dbReference type="InterPro" id="IPR001584">
    <property type="entry name" value="Integrase_cat-core"/>
</dbReference>
<feature type="domain" description="Integrase catalytic" evidence="3">
    <location>
        <begin position="252"/>
        <end position="410"/>
    </location>
</feature>
<dbReference type="Pfam" id="PF00665">
    <property type="entry name" value="rve"/>
    <property type="match status" value="1"/>
</dbReference>
<dbReference type="InterPro" id="IPR050951">
    <property type="entry name" value="Retrovirus_Pol_polyprotein"/>
</dbReference>
<name>A0A6G0IJY8_LARCR</name>
<dbReference type="PANTHER" id="PTHR37984:SF15">
    <property type="entry name" value="INTEGRASE CATALYTIC DOMAIN-CONTAINING PROTEIN"/>
    <property type="match status" value="1"/>
</dbReference>
<dbReference type="PANTHER" id="PTHR37984">
    <property type="entry name" value="PROTEIN CBG26694"/>
    <property type="match status" value="1"/>
</dbReference>
<reference evidence="4 5" key="1">
    <citation type="submission" date="2019-07" db="EMBL/GenBank/DDBJ databases">
        <title>Chromosome genome assembly for large yellow croaker.</title>
        <authorList>
            <person name="Xiao S."/>
        </authorList>
    </citation>
    <scope>NUCLEOTIDE SEQUENCE [LARGE SCALE GENOMIC DNA]</scope>
    <source>
        <strain evidence="4">JMULYC20181020</strain>
        <tissue evidence="4">Muscle</tissue>
    </source>
</reference>
<feature type="compositionally biased region" description="Basic and acidic residues" evidence="2">
    <location>
        <begin position="657"/>
        <end position="674"/>
    </location>
</feature>